<evidence type="ECO:0000259" key="7">
    <source>
        <dbReference type="Pfam" id="PF00593"/>
    </source>
</evidence>
<evidence type="ECO:0000256" key="1">
    <source>
        <dbReference type="ARBA" id="ARBA00004571"/>
    </source>
</evidence>
<evidence type="ECO:0000256" key="5">
    <source>
        <dbReference type="ARBA" id="ARBA00023136"/>
    </source>
</evidence>
<reference evidence="9" key="1">
    <citation type="submission" date="2015-10" db="EMBL/GenBank/DDBJ databases">
        <authorList>
            <person name="Gilbert D.G."/>
        </authorList>
    </citation>
    <scope>NUCLEOTIDE SEQUENCE</scope>
</reference>
<dbReference type="InterPro" id="IPR036942">
    <property type="entry name" value="Beta-barrel_TonB_sf"/>
</dbReference>
<dbReference type="InterPro" id="IPR039426">
    <property type="entry name" value="TonB-dep_rcpt-like"/>
</dbReference>
<name>A0A161K0K3_9ZZZZ</name>
<evidence type="ECO:0000256" key="3">
    <source>
        <dbReference type="ARBA" id="ARBA00022692"/>
    </source>
</evidence>
<evidence type="ECO:0000256" key="2">
    <source>
        <dbReference type="ARBA" id="ARBA00022448"/>
    </source>
</evidence>
<keyword evidence="4" id="KW-0798">TonB box</keyword>
<dbReference type="EMBL" id="CZQE01000172">
    <property type="protein sequence ID" value="CUS44716.1"/>
    <property type="molecule type" value="Genomic_DNA"/>
</dbReference>
<organism evidence="9">
    <name type="scientific">hydrothermal vent metagenome</name>
    <dbReference type="NCBI Taxonomy" id="652676"/>
    <lineage>
        <taxon>unclassified sequences</taxon>
        <taxon>metagenomes</taxon>
        <taxon>ecological metagenomes</taxon>
    </lineage>
</organism>
<keyword evidence="5" id="KW-0472">Membrane</keyword>
<dbReference type="SUPFAM" id="SSF56935">
    <property type="entry name" value="Porins"/>
    <property type="match status" value="1"/>
</dbReference>
<dbReference type="Gene3D" id="2.40.170.20">
    <property type="entry name" value="TonB-dependent receptor, beta-barrel domain"/>
    <property type="match status" value="1"/>
</dbReference>
<dbReference type="PANTHER" id="PTHR30069:SF42">
    <property type="entry name" value="FERRIC AEROBACTIN RECEPTOR"/>
    <property type="match status" value="1"/>
</dbReference>
<evidence type="ECO:0000256" key="4">
    <source>
        <dbReference type="ARBA" id="ARBA00023077"/>
    </source>
</evidence>
<proteinExistence type="predicted"/>
<keyword evidence="9" id="KW-0675">Receptor</keyword>
<comment type="subcellular location">
    <subcellularLocation>
        <location evidence="1">Cell outer membrane</location>
        <topology evidence="1">Multi-pass membrane protein</topology>
    </subcellularLocation>
</comment>
<accession>A0A161K0K3</accession>
<dbReference type="InterPro" id="IPR037066">
    <property type="entry name" value="Plug_dom_sf"/>
</dbReference>
<sequence>MTNHARLTLAAALLSSVALPAFAQAGADSAASVADGGQSGSADGQDMAADRGEVIVTGSRSPKAVDKIAGAITVITPAEVQRSLTITEDATAILARTVPGYSESNQTMNTLGETFRGRTALYLFDGIPQSTPLRDGSRNATFTDMGTIERIEVIGGASAAEGVGAAGGIINYISKRATQDGTHLGVTARFGTQFRDDSSQWKLGATIAHKSDGIDIFAAGSFLSRGITYDANGRRIGLSASSSLADSKQYDLFLKVGHDFGDNGSQRLEATASFFYLKANGNYHYVAGVRPAAGTDQTTGIPDTAQSGPPTDPVTGQLLFKPDFNRFLQFALNYSNTSLLGGNLVATAYYAKQEMRFPGDNLIDKQDPRISTGVIFDQSEILSKKYGLRTSDTYQDLLIKGLELRFGIDLVHDQTQQYLAQTNRVWVPPMNYTGIEPYAQLSYDIGPVTLSGGWRHEDGRVKIADYTTTYYRNSVFVKGGTLKYNADLFNAGIIGRFGSGFSAFATYSEGFSLPNVGIPLRNVSTAGNSVTSLIGLQAVIFKNKEIGFNWRGGIGSFGISYYQSKSKDGSTYAIDPVTKDYVLNRRPISIYGFDVSGELRPTSDVRLNVVYSHVVGKTSAANGVASPIDTPLGVLNISPDKLTTTATWRFVPAASLSLGSTSYFSRRLPAIKEYTKGYTLFDLTANVKAGSIGTVSLGVENLFNKFYFLSSSQIDIYQNYFAGRGRTVSLTFHRDF</sequence>
<keyword evidence="2" id="KW-0813">Transport</keyword>
<dbReference type="GO" id="GO:0009279">
    <property type="term" value="C:cell outer membrane"/>
    <property type="evidence" value="ECO:0007669"/>
    <property type="project" value="UniProtKB-SubCell"/>
</dbReference>
<dbReference type="PANTHER" id="PTHR30069">
    <property type="entry name" value="TONB-DEPENDENT OUTER MEMBRANE RECEPTOR"/>
    <property type="match status" value="1"/>
</dbReference>
<gene>
    <name evidence="9" type="ORF">MGWOODY_Smn3759</name>
</gene>
<evidence type="ECO:0000259" key="8">
    <source>
        <dbReference type="Pfam" id="PF07715"/>
    </source>
</evidence>
<dbReference type="Pfam" id="PF00593">
    <property type="entry name" value="TonB_dep_Rec_b-barrel"/>
    <property type="match status" value="1"/>
</dbReference>
<dbReference type="AlphaFoldDB" id="A0A161K0K3"/>
<keyword evidence="3" id="KW-0812">Transmembrane</keyword>
<dbReference type="InterPro" id="IPR012910">
    <property type="entry name" value="Plug_dom"/>
</dbReference>
<protein>
    <submittedName>
        <fullName evidence="9">Aerobactin siderophore receptor IutA</fullName>
    </submittedName>
</protein>
<dbReference type="Pfam" id="PF07715">
    <property type="entry name" value="Plug"/>
    <property type="match status" value="1"/>
</dbReference>
<evidence type="ECO:0000313" key="9">
    <source>
        <dbReference type="EMBL" id="CUS44716.1"/>
    </source>
</evidence>
<feature type="domain" description="TonB-dependent receptor plug" evidence="8">
    <location>
        <begin position="66"/>
        <end position="169"/>
    </location>
</feature>
<dbReference type="Gene3D" id="2.170.130.10">
    <property type="entry name" value="TonB-dependent receptor, plug domain"/>
    <property type="match status" value="1"/>
</dbReference>
<dbReference type="PROSITE" id="PS52016">
    <property type="entry name" value="TONB_DEPENDENT_REC_3"/>
    <property type="match status" value="1"/>
</dbReference>
<evidence type="ECO:0000256" key="6">
    <source>
        <dbReference type="ARBA" id="ARBA00023237"/>
    </source>
</evidence>
<dbReference type="InterPro" id="IPR000531">
    <property type="entry name" value="Beta-barrel_TonB"/>
</dbReference>
<dbReference type="GO" id="GO:0015344">
    <property type="term" value="F:siderophore uptake transmembrane transporter activity"/>
    <property type="evidence" value="ECO:0007669"/>
    <property type="project" value="TreeGrafter"/>
</dbReference>
<dbReference type="GO" id="GO:0044718">
    <property type="term" value="P:siderophore transmembrane transport"/>
    <property type="evidence" value="ECO:0007669"/>
    <property type="project" value="TreeGrafter"/>
</dbReference>
<feature type="domain" description="TonB-dependent receptor-like beta-barrel" evidence="7">
    <location>
        <begin position="282"/>
        <end position="702"/>
    </location>
</feature>
<keyword evidence="6" id="KW-0998">Cell outer membrane</keyword>